<evidence type="ECO:0000256" key="1">
    <source>
        <dbReference type="SAM" id="MobiDB-lite"/>
    </source>
</evidence>
<proteinExistence type="predicted"/>
<accession>A0ABP6UBV4</accession>
<evidence type="ECO:0000313" key="2">
    <source>
        <dbReference type="EMBL" id="GAA3504019.1"/>
    </source>
</evidence>
<feature type="region of interest" description="Disordered" evidence="1">
    <location>
        <begin position="26"/>
        <end position="94"/>
    </location>
</feature>
<evidence type="ECO:0000313" key="3">
    <source>
        <dbReference type="Proteomes" id="UP001501455"/>
    </source>
</evidence>
<comment type="caution">
    <text evidence="2">The sequence shown here is derived from an EMBL/GenBank/DDBJ whole genome shotgun (WGS) entry which is preliminary data.</text>
</comment>
<reference evidence="3" key="1">
    <citation type="journal article" date="2019" name="Int. J. Syst. Evol. Microbiol.">
        <title>The Global Catalogue of Microorganisms (GCM) 10K type strain sequencing project: providing services to taxonomists for standard genome sequencing and annotation.</title>
        <authorList>
            <consortium name="The Broad Institute Genomics Platform"/>
            <consortium name="The Broad Institute Genome Sequencing Center for Infectious Disease"/>
            <person name="Wu L."/>
            <person name="Ma J."/>
        </authorList>
    </citation>
    <scope>NUCLEOTIDE SEQUENCE [LARGE SCALE GENOMIC DNA]</scope>
    <source>
        <strain evidence="3">JCM 4816</strain>
    </source>
</reference>
<dbReference type="Proteomes" id="UP001501455">
    <property type="component" value="Unassembled WGS sequence"/>
</dbReference>
<protein>
    <submittedName>
        <fullName evidence="2">Uncharacterized protein</fullName>
    </submittedName>
</protein>
<keyword evidence="3" id="KW-1185">Reference proteome</keyword>
<name>A0ABP6UBV4_9ACTN</name>
<gene>
    <name evidence="2" type="ORF">GCM10019016_111320</name>
</gene>
<dbReference type="EMBL" id="BAAAXF010000080">
    <property type="protein sequence ID" value="GAA3504019.1"/>
    <property type="molecule type" value="Genomic_DNA"/>
</dbReference>
<sequence length="94" mass="9997">MGCRGAQQVGLEAFDDRRVLSGVAAQRHAPVRQRHHEPEEEAEELVRGGTPGAAAAQRRGAVHGPPDEDSGAHRGAGERNVWGICPMFPPEPGT</sequence>
<organism evidence="2 3">
    <name type="scientific">Streptomyces prasinosporus</name>
    <dbReference type="NCBI Taxonomy" id="68256"/>
    <lineage>
        <taxon>Bacteria</taxon>
        <taxon>Bacillati</taxon>
        <taxon>Actinomycetota</taxon>
        <taxon>Actinomycetes</taxon>
        <taxon>Kitasatosporales</taxon>
        <taxon>Streptomycetaceae</taxon>
        <taxon>Streptomyces</taxon>
        <taxon>Streptomyces albogriseolus group</taxon>
    </lineage>
</organism>